<dbReference type="Pfam" id="PF00563">
    <property type="entry name" value="EAL"/>
    <property type="match status" value="1"/>
</dbReference>
<dbReference type="InterPro" id="IPR035919">
    <property type="entry name" value="EAL_sf"/>
</dbReference>
<dbReference type="NCBIfam" id="TIGR00254">
    <property type="entry name" value="GGDEF"/>
    <property type="match status" value="1"/>
</dbReference>
<evidence type="ECO:0000259" key="3">
    <source>
        <dbReference type="PROSITE" id="PS50887"/>
    </source>
</evidence>
<reference evidence="4 5" key="1">
    <citation type="journal article" date="2003" name="Int. J. Syst. Evol. Microbiol.">
        <title>Bacillus nealsonii sp. nov., isolated from a spacecraft-assembly facility, whose spores are gamma-radiation resistant.</title>
        <authorList>
            <person name="Venkateswaran K."/>
            <person name="Kempf M."/>
            <person name="Chen F."/>
            <person name="Satomi M."/>
            <person name="Nicholson W."/>
            <person name="Kern R."/>
        </authorList>
    </citation>
    <scope>NUCLEOTIDE SEQUENCE [LARGE SCALE GENOMIC DNA]</scope>
    <source>
        <strain evidence="4 5">FO-92</strain>
    </source>
</reference>
<dbReference type="CDD" id="cd01948">
    <property type="entry name" value="EAL"/>
    <property type="match status" value="1"/>
</dbReference>
<dbReference type="NCBIfam" id="TIGR00229">
    <property type="entry name" value="sensory_box"/>
    <property type="match status" value="1"/>
</dbReference>
<dbReference type="Pfam" id="PF00990">
    <property type="entry name" value="GGDEF"/>
    <property type="match status" value="1"/>
</dbReference>
<evidence type="ECO:0000313" key="4">
    <source>
        <dbReference type="EMBL" id="PKG23056.1"/>
    </source>
</evidence>
<dbReference type="InterPro" id="IPR029016">
    <property type="entry name" value="GAF-like_dom_sf"/>
</dbReference>
<dbReference type="EMBL" id="PISE01000030">
    <property type="protein sequence ID" value="PKG23056.1"/>
    <property type="molecule type" value="Genomic_DNA"/>
</dbReference>
<sequence length="751" mass="86526">MGAKEPCYITESKLKCKKRGMNPHEVASPKIFMTEQDLQLKRKSYSEILSVVSFFSHKLLDSLKGTPLLIVISDAEGYLLDMVGDEAIKSTVNQFGIKQGSLFTQEDTGTNVISLSLQQRHPITLIGEQHYHTFLYNIACYGAAFHYTDEDNLLGSVCIMMPINYQNPLFLTMLSQVVDSIERELLLRKQNRKLNIMNQIMLSRTRNGIVITDEKGYTIEFNEFAEKISNNSRNSVIGRRIYESELTGKYFKKVIEHGEKYENVELKFLNKNGEQVVCLFDAQQIYEEDKLVGAFGQFRDITDRYLIEEKYNYLAYHDDLTGLPNRRFIQKEMNSLIQTFTEEKKSKFAILYLDLDRFKVVNDTFGHSNGDVFLIEVSKRLMNCLGLNDILARMGGDEFIFLLKDFDDNHYVIETAEKILKQFKYPFTVNSNEFHTTVSIGIAIYPSTYIPLERFMIYADTAMYKAKSQGKNEYVVYTADLLNNSIEKLKLEIDLRKAIKNNELVLHYQPQVCIKTKKIVGVEALVRWQHPTLGLIYPNKFIELAEETGLITEIGEWVIEEACIQNKKWQESGIPSLQIAVNLSTQQFLKLNLVDFVKNILVKTKLNPKYLVLEITESMAMDYNYSINVLQELKKLGVCISIDDFGTGYSSLNYLKKFPLDYLKIDQSFVRDISLDENNVNIIKAIITLAHNLNLKVIAEGVETKEQLDILQKYNCDEIQGYLFSKPLSASHFERTLPKLLTEINNIYLRG</sequence>
<dbReference type="SMART" id="SM00052">
    <property type="entry name" value="EAL"/>
    <property type="match status" value="1"/>
</dbReference>
<dbReference type="InterPro" id="IPR000014">
    <property type="entry name" value="PAS"/>
</dbReference>
<dbReference type="Gene3D" id="3.30.450.20">
    <property type="entry name" value="PAS domain"/>
    <property type="match status" value="1"/>
</dbReference>
<dbReference type="AlphaFoldDB" id="A0A2N0Z0L4"/>
<evidence type="ECO:0000313" key="5">
    <source>
        <dbReference type="Proteomes" id="UP000233375"/>
    </source>
</evidence>
<dbReference type="InterPro" id="IPR035965">
    <property type="entry name" value="PAS-like_dom_sf"/>
</dbReference>
<dbReference type="RefSeq" id="WP_101177825.1">
    <property type="nucleotide sequence ID" value="NZ_PISE01000030.1"/>
</dbReference>
<comment type="caution">
    <text evidence="4">The sequence shown here is derived from an EMBL/GenBank/DDBJ whole genome shotgun (WGS) entry which is preliminary data.</text>
</comment>
<dbReference type="Gene3D" id="3.30.70.270">
    <property type="match status" value="1"/>
</dbReference>
<dbReference type="InterPro" id="IPR043128">
    <property type="entry name" value="Rev_trsase/Diguanyl_cyclase"/>
</dbReference>
<dbReference type="SUPFAM" id="SSF141868">
    <property type="entry name" value="EAL domain-like"/>
    <property type="match status" value="1"/>
</dbReference>
<name>A0A2N0Z0L4_9BACI</name>
<dbReference type="InterPro" id="IPR001633">
    <property type="entry name" value="EAL_dom"/>
</dbReference>
<keyword evidence="5" id="KW-1185">Reference proteome</keyword>
<feature type="domain" description="GGDEF" evidence="3">
    <location>
        <begin position="346"/>
        <end position="479"/>
    </location>
</feature>
<evidence type="ECO:0000259" key="1">
    <source>
        <dbReference type="PROSITE" id="PS50113"/>
    </source>
</evidence>
<organism evidence="4 5">
    <name type="scientific">Niallia nealsonii</name>
    <dbReference type="NCBI Taxonomy" id="115979"/>
    <lineage>
        <taxon>Bacteria</taxon>
        <taxon>Bacillati</taxon>
        <taxon>Bacillota</taxon>
        <taxon>Bacilli</taxon>
        <taxon>Bacillales</taxon>
        <taxon>Bacillaceae</taxon>
        <taxon>Niallia</taxon>
    </lineage>
</organism>
<dbReference type="FunFam" id="3.30.70.270:FF:000001">
    <property type="entry name" value="Diguanylate cyclase domain protein"/>
    <property type="match status" value="1"/>
</dbReference>
<dbReference type="SMART" id="SM00086">
    <property type="entry name" value="PAC"/>
    <property type="match status" value="1"/>
</dbReference>
<feature type="domain" description="PAC" evidence="1">
    <location>
        <begin position="262"/>
        <end position="313"/>
    </location>
</feature>
<dbReference type="PANTHER" id="PTHR44757">
    <property type="entry name" value="DIGUANYLATE CYCLASE DGCP"/>
    <property type="match status" value="1"/>
</dbReference>
<proteinExistence type="predicted"/>
<feature type="domain" description="EAL" evidence="2">
    <location>
        <begin position="488"/>
        <end position="741"/>
    </location>
</feature>
<dbReference type="Proteomes" id="UP000233375">
    <property type="component" value="Unassembled WGS sequence"/>
</dbReference>
<dbReference type="SUPFAM" id="SSF55073">
    <property type="entry name" value="Nucleotide cyclase"/>
    <property type="match status" value="1"/>
</dbReference>
<dbReference type="InterPro" id="IPR000700">
    <property type="entry name" value="PAS-assoc_C"/>
</dbReference>
<dbReference type="SUPFAM" id="SSF55785">
    <property type="entry name" value="PYP-like sensor domain (PAS domain)"/>
    <property type="match status" value="1"/>
</dbReference>
<dbReference type="SMART" id="SM00267">
    <property type="entry name" value="GGDEF"/>
    <property type="match status" value="1"/>
</dbReference>
<evidence type="ECO:0000259" key="2">
    <source>
        <dbReference type="PROSITE" id="PS50883"/>
    </source>
</evidence>
<dbReference type="CDD" id="cd01949">
    <property type="entry name" value="GGDEF"/>
    <property type="match status" value="1"/>
</dbReference>
<dbReference type="PROSITE" id="PS50887">
    <property type="entry name" value="GGDEF"/>
    <property type="match status" value="1"/>
</dbReference>
<dbReference type="InterPro" id="IPR052155">
    <property type="entry name" value="Biofilm_reg_signaling"/>
</dbReference>
<dbReference type="Gene3D" id="3.30.450.40">
    <property type="match status" value="1"/>
</dbReference>
<dbReference type="PROSITE" id="PS50883">
    <property type="entry name" value="EAL"/>
    <property type="match status" value="1"/>
</dbReference>
<dbReference type="Gene3D" id="3.20.20.450">
    <property type="entry name" value="EAL domain"/>
    <property type="match status" value="1"/>
</dbReference>
<gene>
    <name evidence="4" type="ORF">CWS01_14020</name>
</gene>
<dbReference type="InterPro" id="IPR001610">
    <property type="entry name" value="PAC"/>
</dbReference>
<protein>
    <submittedName>
        <fullName evidence="4">Diguanylate cyclase</fullName>
    </submittedName>
</protein>
<dbReference type="FunFam" id="3.20.20.450:FF:000001">
    <property type="entry name" value="Cyclic di-GMP phosphodiesterase yahA"/>
    <property type="match status" value="1"/>
</dbReference>
<dbReference type="InterPro" id="IPR029787">
    <property type="entry name" value="Nucleotide_cyclase"/>
</dbReference>
<dbReference type="PROSITE" id="PS50113">
    <property type="entry name" value="PAC"/>
    <property type="match status" value="1"/>
</dbReference>
<dbReference type="Pfam" id="PF13426">
    <property type="entry name" value="PAS_9"/>
    <property type="match status" value="1"/>
</dbReference>
<accession>A0A2N0Z0L4</accession>
<dbReference type="PANTHER" id="PTHR44757:SF2">
    <property type="entry name" value="BIOFILM ARCHITECTURE MAINTENANCE PROTEIN MBAA"/>
    <property type="match status" value="1"/>
</dbReference>
<dbReference type="OrthoDB" id="9759607at2"/>
<dbReference type="InterPro" id="IPR000160">
    <property type="entry name" value="GGDEF_dom"/>
</dbReference>